<reference evidence="11 12" key="1">
    <citation type="submission" date="2020-10" db="EMBL/GenBank/DDBJ databases">
        <title>ChiBAC.</title>
        <authorList>
            <person name="Zenner C."/>
            <person name="Hitch T.C.A."/>
            <person name="Clavel T."/>
        </authorList>
    </citation>
    <scope>NUCLEOTIDE SEQUENCE [LARGE SCALE GENOMIC DNA]</scope>
    <source>
        <strain evidence="11 12">DSM 108706</strain>
    </source>
</reference>
<evidence type="ECO:0000313" key="11">
    <source>
        <dbReference type="EMBL" id="MBE5035221.1"/>
    </source>
</evidence>
<dbReference type="SUPFAM" id="SSF52540">
    <property type="entry name" value="P-loop containing nucleoside triphosphate hydrolases"/>
    <property type="match status" value="1"/>
</dbReference>
<dbReference type="InterPro" id="IPR017871">
    <property type="entry name" value="ABC_transporter-like_CS"/>
</dbReference>
<dbReference type="CDD" id="cd03214">
    <property type="entry name" value="ABC_Iron-Siderophores_B12_Hemin"/>
    <property type="match status" value="1"/>
</dbReference>
<evidence type="ECO:0000256" key="4">
    <source>
        <dbReference type="ARBA" id="ARBA00022496"/>
    </source>
</evidence>
<evidence type="ECO:0000256" key="3">
    <source>
        <dbReference type="ARBA" id="ARBA00022475"/>
    </source>
</evidence>
<dbReference type="PROSITE" id="PS50893">
    <property type="entry name" value="ABC_TRANSPORTER_2"/>
    <property type="match status" value="1"/>
</dbReference>
<dbReference type="Proteomes" id="UP001516588">
    <property type="component" value="Unassembled WGS sequence"/>
</dbReference>
<evidence type="ECO:0000256" key="8">
    <source>
        <dbReference type="ARBA" id="ARBA00023065"/>
    </source>
</evidence>
<dbReference type="PANTHER" id="PTHR42771">
    <property type="entry name" value="IRON(3+)-HYDROXAMATE IMPORT ATP-BINDING PROTEIN FHUC"/>
    <property type="match status" value="1"/>
</dbReference>
<evidence type="ECO:0000259" key="10">
    <source>
        <dbReference type="PROSITE" id="PS50893"/>
    </source>
</evidence>
<comment type="caution">
    <text evidence="11">The sequence shown here is derived from an EMBL/GenBank/DDBJ whole genome shotgun (WGS) entry which is preliminary data.</text>
</comment>
<dbReference type="RefSeq" id="WP_226384890.1">
    <property type="nucleotide sequence ID" value="NZ_JADCKA010000003.1"/>
</dbReference>
<keyword evidence="2" id="KW-0813">Transport</keyword>
<comment type="subcellular location">
    <subcellularLocation>
        <location evidence="1">Cell membrane</location>
        <topology evidence="1">Peripheral membrane protein</topology>
    </subcellularLocation>
</comment>
<evidence type="ECO:0000256" key="5">
    <source>
        <dbReference type="ARBA" id="ARBA00022741"/>
    </source>
</evidence>
<gene>
    <name evidence="11" type="ORF">INF20_02870</name>
</gene>
<dbReference type="Pfam" id="PF00005">
    <property type="entry name" value="ABC_tran"/>
    <property type="match status" value="1"/>
</dbReference>
<keyword evidence="3" id="KW-1003">Cell membrane</keyword>
<dbReference type="SMART" id="SM00382">
    <property type="entry name" value="AAA"/>
    <property type="match status" value="1"/>
</dbReference>
<organism evidence="11 12">
    <name type="scientific">Gallibacter intestinalis</name>
    <dbReference type="NCBI Taxonomy" id="2779356"/>
    <lineage>
        <taxon>Bacteria</taxon>
        <taxon>Bacillati</taxon>
        <taxon>Bacillota</taxon>
        <taxon>Clostridia</taxon>
        <taxon>Eubacteriales</taxon>
        <taxon>Eubacteriaceae</taxon>
        <taxon>Gallibacter</taxon>
    </lineage>
</organism>
<dbReference type="EMBL" id="JADCKA010000003">
    <property type="protein sequence ID" value="MBE5035221.1"/>
    <property type="molecule type" value="Genomic_DNA"/>
</dbReference>
<proteinExistence type="predicted"/>
<dbReference type="PROSITE" id="PS00211">
    <property type="entry name" value="ABC_TRANSPORTER_1"/>
    <property type="match status" value="1"/>
</dbReference>
<sequence>MADNMNCFEIDNLSFAYGDKKVIDDFSVQIKKGRVTTIMGPNGSGKSTLLYLMTRELKDYTGSILLDGHDIKEMKGKSFARKAAAVHQYNTVPWDISVRKLVAYGRIPHKNLALGTTTKEDEEAIETALEITGLKELENREVARLSGGQQQRVWIAMALAQETEILFLDEPTTYLDIRYQLDILGLVRDLNEKRGLTVIMVLHDINQALRYSDEVIAMKGGKIHASGCVAETVSEKMIKEVYDVNCKMIEVDNMPYVIT</sequence>
<dbReference type="InterPro" id="IPR051535">
    <property type="entry name" value="Siderophore_ABC-ATPase"/>
</dbReference>
<dbReference type="InterPro" id="IPR003439">
    <property type="entry name" value="ABC_transporter-like_ATP-bd"/>
</dbReference>
<keyword evidence="12" id="KW-1185">Reference proteome</keyword>
<keyword evidence="5" id="KW-0547">Nucleotide-binding</keyword>
<evidence type="ECO:0000256" key="1">
    <source>
        <dbReference type="ARBA" id="ARBA00004202"/>
    </source>
</evidence>
<keyword evidence="6 11" id="KW-0067">ATP-binding</keyword>
<evidence type="ECO:0000256" key="9">
    <source>
        <dbReference type="ARBA" id="ARBA00023136"/>
    </source>
</evidence>
<evidence type="ECO:0000256" key="7">
    <source>
        <dbReference type="ARBA" id="ARBA00023004"/>
    </source>
</evidence>
<protein>
    <submittedName>
        <fullName evidence="11">ABC transporter ATP-binding protein</fullName>
    </submittedName>
</protein>
<evidence type="ECO:0000313" key="12">
    <source>
        <dbReference type="Proteomes" id="UP001516588"/>
    </source>
</evidence>
<dbReference type="InterPro" id="IPR003593">
    <property type="entry name" value="AAA+_ATPase"/>
</dbReference>
<keyword evidence="4" id="KW-0410">Iron transport</keyword>
<evidence type="ECO:0000256" key="2">
    <source>
        <dbReference type="ARBA" id="ARBA00022448"/>
    </source>
</evidence>
<dbReference type="Gene3D" id="3.40.50.300">
    <property type="entry name" value="P-loop containing nucleotide triphosphate hydrolases"/>
    <property type="match status" value="1"/>
</dbReference>
<evidence type="ECO:0000256" key="6">
    <source>
        <dbReference type="ARBA" id="ARBA00022840"/>
    </source>
</evidence>
<keyword evidence="7" id="KW-0408">Iron</keyword>
<feature type="domain" description="ABC transporter" evidence="10">
    <location>
        <begin position="8"/>
        <end position="245"/>
    </location>
</feature>
<dbReference type="GO" id="GO:0005524">
    <property type="term" value="F:ATP binding"/>
    <property type="evidence" value="ECO:0007669"/>
    <property type="project" value="UniProtKB-KW"/>
</dbReference>
<name>A0ABR9QWH2_9FIRM</name>
<keyword evidence="8" id="KW-0406">Ion transport</keyword>
<accession>A0ABR9QWH2</accession>
<dbReference type="InterPro" id="IPR027417">
    <property type="entry name" value="P-loop_NTPase"/>
</dbReference>
<dbReference type="PANTHER" id="PTHR42771:SF10">
    <property type="entry name" value="FERRICHROME TRANSPORT ATP-BINDING PROTEIN FHUC"/>
    <property type="match status" value="1"/>
</dbReference>
<keyword evidence="9" id="KW-0472">Membrane</keyword>